<feature type="domain" description="SAM-dependent MTase RsmB/NOP-type" evidence="5">
    <location>
        <begin position="1"/>
        <end position="171"/>
    </location>
</feature>
<dbReference type="EC" id="2.1.1.176" evidence="6"/>
<dbReference type="InterPro" id="IPR023267">
    <property type="entry name" value="RCMT"/>
</dbReference>
<dbReference type="SUPFAM" id="SSF53335">
    <property type="entry name" value="S-adenosyl-L-methionine-dependent methyltransferases"/>
    <property type="match status" value="1"/>
</dbReference>
<dbReference type="AlphaFoldDB" id="A0A3B0WKR4"/>
<evidence type="ECO:0000256" key="3">
    <source>
        <dbReference type="ARBA" id="ARBA00022691"/>
    </source>
</evidence>
<evidence type="ECO:0000256" key="4">
    <source>
        <dbReference type="ARBA" id="ARBA00022884"/>
    </source>
</evidence>
<keyword evidence="4" id="KW-0694">RNA-binding</keyword>
<dbReference type="InterPro" id="IPR001678">
    <property type="entry name" value="MeTrfase_RsmB-F_NOP2_dom"/>
</dbReference>
<evidence type="ECO:0000256" key="2">
    <source>
        <dbReference type="ARBA" id="ARBA00022679"/>
    </source>
</evidence>
<keyword evidence="1 6" id="KW-0489">Methyltransferase</keyword>
<dbReference type="InterPro" id="IPR029063">
    <property type="entry name" value="SAM-dependent_MTases_sf"/>
</dbReference>
<dbReference type="GO" id="GO:0001510">
    <property type="term" value="P:RNA methylation"/>
    <property type="evidence" value="ECO:0007669"/>
    <property type="project" value="InterPro"/>
</dbReference>
<evidence type="ECO:0000313" key="6">
    <source>
        <dbReference type="EMBL" id="VAW45066.1"/>
    </source>
</evidence>
<dbReference type="Pfam" id="PF01189">
    <property type="entry name" value="Methyltr_RsmB-F"/>
    <property type="match status" value="1"/>
</dbReference>
<reference evidence="6" key="1">
    <citation type="submission" date="2018-06" db="EMBL/GenBank/DDBJ databases">
        <authorList>
            <person name="Zhirakovskaya E."/>
        </authorList>
    </citation>
    <scope>NUCLEOTIDE SEQUENCE</scope>
</reference>
<dbReference type="InterPro" id="IPR049560">
    <property type="entry name" value="MeTrfase_RsmB-F_NOP2_cat"/>
</dbReference>
<evidence type="ECO:0000259" key="5">
    <source>
        <dbReference type="PROSITE" id="PS51686"/>
    </source>
</evidence>
<sequence>LLELQPAIELDILEKEAHRLELVKGNLNRLNLKAYRLIEGDATQPKTWLQGAKYDKILLDVPCSAAGVVRRNPDIKLLRQPQHIKQLTDLQQQILQQMADLVNTGGQILYATCSVFRSENERQIKKFLQQQPNFKTIDLDIRLAEKCLHGQQIITGSGDMDGFYYCLLEKTA</sequence>
<evidence type="ECO:0000256" key="1">
    <source>
        <dbReference type="ARBA" id="ARBA00022603"/>
    </source>
</evidence>
<protein>
    <submittedName>
        <fullName evidence="6">16S rRNA (Cytosine(967)-C(5))-methyltransferase</fullName>
        <ecNumber evidence="6">2.1.1.176</ecNumber>
    </submittedName>
</protein>
<gene>
    <name evidence="6" type="ORF">MNBD_GAMMA02-935</name>
</gene>
<dbReference type="PRINTS" id="PR02008">
    <property type="entry name" value="RCMTFAMILY"/>
</dbReference>
<accession>A0A3B0WKR4</accession>
<dbReference type="Gene3D" id="3.40.50.150">
    <property type="entry name" value="Vaccinia Virus protein VP39"/>
    <property type="match status" value="1"/>
</dbReference>
<dbReference type="PROSITE" id="PS51686">
    <property type="entry name" value="SAM_MT_RSMB_NOP"/>
    <property type="match status" value="1"/>
</dbReference>
<name>A0A3B0WKR4_9ZZZZ</name>
<organism evidence="6">
    <name type="scientific">hydrothermal vent metagenome</name>
    <dbReference type="NCBI Taxonomy" id="652676"/>
    <lineage>
        <taxon>unclassified sequences</taxon>
        <taxon>metagenomes</taxon>
        <taxon>ecological metagenomes</taxon>
    </lineage>
</organism>
<dbReference type="GO" id="GO:0008173">
    <property type="term" value="F:RNA methyltransferase activity"/>
    <property type="evidence" value="ECO:0007669"/>
    <property type="project" value="InterPro"/>
</dbReference>
<proteinExistence type="predicted"/>
<feature type="non-terminal residue" evidence="6">
    <location>
        <position position="1"/>
    </location>
</feature>
<dbReference type="EMBL" id="UOFA01000157">
    <property type="protein sequence ID" value="VAW45066.1"/>
    <property type="molecule type" value="Genomic_DNA"/>
</dbReference>
<keyword evidence="3" id="KW-0949">S-adenosyl-L-methionine</keyword>
<dbReference type="PANTHER" id="PTHR22807:SF61">
    <property type="entry name" value="NOL1_NOP2_SUN FAMILY PROTEIN _ ANTITERMINATION NUSB DOMAIN-CONTAINING PROTEIN"/>
    <property type="match status" value="1"/>
</dbReference>
<keyword evidence="2 6" id="KW-0808">Transferase</keyword>
<dbReference type="GO" id="GO:0003723">
    <property type="term" value="F:RNA binding"/>
    <property type="evidence" value="ECO:0007669"/>
    <property type="project" value="UniProtKB-KW"/>
</dbReference>
<dbReference type="PANTHER" id="PTHR22807">
    <property type="entry name" value="NOP2 YEAST -RELATED NOL1/NOP2/FMU SUN DOMAIN-CONTAINING"/>
    <property type="match status" value="1"/>
</dbReference>